<name>A0A853JCX4_9GAMM</name>
<dbReference type="Proteomes" id="UP000578091">
    <property type="component" value="Unassembled WGS sequence"/>
</dbReference>
<evidence type="ECO:0008006" key="3">
    <source>
        <dbReference type="Google" id="ProtNLM"/>
    </source>
</evidence>
<protein>
    <recommendedName>
        <fullName evidence="3">Thioredoxin domain-containing protein</fullName>
    </recommendedName>
</protein>
<dbReference type="AlphaFoldDB" id="A0A853JCX4"/>
<comment type="caution">
    <text evidence="1">The sequence shown here is derived from an EMBL/GenBank/DDBJ whole genome shotgun (WGS) entry which is preliminary data.</text>
</comment>
<evidence type="ECO:0000313" key="2">
    <source>
        <dbReference type="Proteomes" id="UP000578091"/>
    </source>
</evidence>
<dbReference type="EMBL" id="JACCKA010000055">
    <property type="protein sequence ID" value="NZA26477.1"/>
    <property type="molecule type" value="Genomic_DNA"/>
</dbReference>
<accession>A0A853JCX4</accession>
<gene>
    <name evidence="1" type="ORF">H0E84_08765</name>
</gene>
<keyword evidence="2" id="KW-1185">Reference proteome</keyword>
<reference evidence="1 2" key="1">
    <citation type="submission" date="2020-07" db="EMBL/GenBank/DDBJ databases">
        <title>Luteimonas sp. SJ-92.</title>
        <authorList>
            <person name="Huang X.-X."/>
            <person name="Xu L."/>
            <person name="Sun J.-Q."/>
        </authorList>
    </citation>
    <scope>NUCLEOTIDE SEQUENCE [LARGE SCALE GENOMIC DNA]</scope>
    <source>
        <strain evidence="1 2">SJ-92</strain>
    </source>
</reference>
<sequence length="285" mass="32251">MAPDWAENAYIALQRIETATIGLPERERASAIEDGYRIRFGSVASTRANARATDDRTLPFVFEATYLALFYARDPDLYRRLRLIGDEMENRQLANDEHRASIYKSMIGLRRFDDARSYLERHPTLNVDPPPTIETLQGGGIGPVVYSAQTAHRMKEVPVDLDRETRLIATAHPLCGFSRSAMEAAAADASISWVLPQVLWLAPPDQTLDLEQVVAWNREHPTTQVVISRAKSDWPMIDRWATPTFYLIDNGEVVDSFSGWPRGEDNLSRLRELIDPLLSGREQVD</sequence>
<evidence type="ECO:0000313" key="1">
    <source>
        <dbReference type="EMBL" id="NZA26477.1"/>
    </source>
</evidence>
<organism evidence="1 2">
    <name type="scientific">Luteimonas salinisoli</name>
    <dbReference type="NCBI Taxonomy" id="2752307"/>
    <lineage>
        <taxon>Bacteria</taxon>
        <taxon>Pseudomonadati</taxon>
        <taxon>Pseudomonadota</taxon>
        <taxon>Gammaproteobacteria</taxon>
        <taxon>Lysobacterales</taxon>
        <taxon>Lysobacteraceae</taxon>
        <taxon>Luteimonas</taxon>
    </lineage>
</organism>
<dbReference type="RefSeq" id="WP_180678269.1">
    <property type="nucleotide sequence ID" value="NZ_JACCKA010000055.1"/>
</dbReference>
<proteinExistence type="predicted"/>